<sequence length="168" mass="18655">MASKSRQGSSENVLLGEGFDLGDFMLPENPTKKVVKRICRVKKNTAGQSNPEKEVAISSDSGSIVLDPQILNELTVIPQREKEKTQTDNWKRKASSSPEHEKGTIHEVNVPKTTKFAGRDGVQTLIVLVDFPKDDDKEQLQNFEKAKATNEAVLRHELEEKEGSLAEA</sequence>
<feature type="compositionally biased region" description="Basic and acidic residues" evidence="1">
    <location>
        <begin position="80"/>
        <end position="91"/>
    </location>
</feature>
<protein>
    <submittedName>
        <fullName evidence="2">Uncharacterized protein</fullName>
    </submittedName>
</protein>
<comment type="caution">
    <text evidence="2">The sequence shown here is derived from an EMBL/GenBank/DDBJ whole genome shotgun (WGS) entry which is preliminary data.</text>
</comment>
<proteinExistence type="predicted"/>
<dbReference type="AlphaFoldDB" id="A0ABD2ZUJ9"/>
<reference evidence="2 3" key="1">
    <citation type="submission" date="2024-11" db="EMBL/GenBank/DDBJ databases">
        <title>A near-complete genome assembly of Cinchona calisaya.</title>
        <authorList>
            <person name="Lian D.C."/>
            <person name="Zhao X.W."/>
            <person name="Wei L."/>
        </authorList>
    </citation>
    <scope>NUCLEOTIDE SEQUENCE [LARGE SCALE GENOMIC DNA]</scope>
    <source>
        <tissue evidence="2">Nenye</tissue>
    </source>
</reference>
<evidence type="ECO:0000256" key="1">
    <source>
        <dbReference type="SAM" id="MobiDB-lite"/>
    </source>
</evidence>
<organism evidence="2 3">
    <name type="scientific">Cinchona calisaya</name>
    <dbReference type="NCBI Taxonomy" id="153742"/>
    <lineage>
        <taxon>Eukaryota</taxon>
        <taxon>Viridiplantae</taxon>
        <taxon>Streptophyta</taxon>
        <taxon>Embryophyta</taxon>
        <taxon>Tracheophyta</taxon>
        <taxon>Spermatophyta</taxon>
        <taxon>Magnoliopsida</taxon>
        <taxon>eudicotyledons</taxon>
        <taxon>Gunneridae</taxon>
        <taxon>Pentapetalae</taxon>
        <taxon>asterids</taxon>
        <taxon>lamiids</taxon>
        <taxon>Gentianales</taxon>
        <taxon>Rubiaceae</taxon>
        <taxon>Cinchonoideae</taxon>
        <taxon>Cinchoneae</taxon>
        <taxon>Cinchona</taxon>
    </lineage>
</organism>
<keyword evidence="3" id="KW-1185">Reference proteome</keyword>
<accession>A0ABD2ZUJ9</accession>
<name>A0ABD2ZUJ9_9GENT</name>
<evidence type="ECO:0000313" key="3">
    <source>
        <dbReference type="Proteomes" id="UP001630127"/>
    </source>
</evidence>
<feature type="region of interest" description="Disordered" evidence="1">
    <location>
        <begin position="80"/>
        <end position="112"/>
    </location>
</feature>
<evidence type="ECO:0000313" key="2">
    <source>
        <dbReference type="EMBL" id="KAL3523126.1"/>
    </source>
</evidence>
<dbReference type="EMBL" id="JBJUIK010000007">
    <property type="protein sequence ID" value="KAL3523126.1"/>
    <property type="molecule type" value="Genomic_DNA"/>
</dbReference>
<gene>
    <name evidence="2" type="ORF">ACH5RR_015960</name>
</gene>
<dbReference type="Proteomes" id="UP001630127">
    <property type="component" value="Unassembled WGS sequence"/>
</dbReference>